<keyword evidence="10" id="KW-0496">Mitochondrion</keyword>
<dbReference type="InterPro" id="IPR000701">
    <property type="entry name" value="SuccDH_FuR_B_TM-su"/>
</dbReference>
<dbReference type="GO" id="GO:0006099">
    <property type="term" value="P:tricarboxylic acid cycle"/>
    <property type="evidence" value="ECO:0007669"/>
    <property type="project" value="InterPro"/>
</dbReference>
<keyword evidence="2 8" id="KW-0349">Heme</keyword>
<dbReference type="GO" id="GO:0016020">
    <property type="term" value="C:membrane"/>
    <property type="evidence" value="ECO:0007669"/>
    <property type="project" value="UniProtKB-SubCell"/>
</dbReference>
<dbReference type="PROSITE" id="PS01000">
    <property type="entry name" value="SDH_CYT_1"/>
    <property type="match status" value="1"/>
</dbReference>
<keyword evidence="4 8" id="KW-0479">Metal-binding</keyword>
<dbReference type="PANTHER" id="PTHR10978:SF5">
    <property type="entry name" value="SUCCINATE DEHYDROGENASE CYTOCHROME B560 SUBUNIT, MITOCHONDRIAL"/>
    <property type="match status" value="1"/>
</dbReference>
<feature type="transmembrane region" description="Helical" evidence="9">
    <location>
        <begin position="78"/>
        <end position="100"/>
    </location>
</feature>
<evidence type="ECO:0000256" key="4">
    <source>
        <dbReference type="ARBA" id="ARBA00022723"/>
    </source>
</evidence>
<protein>
    <submittedName>
        <fullName evidence="10">Succinate:cytochrome c oxidoreductase subunit 3</fullName>
    </submittedName>
</protein>
<proteinExistence type="predicted"/>
<organism evidence="10">
    <name type="scientific">Caulacanthus okamurae</name>
    <dbReference type="NCBI Taxonomy" id="152008"/>
    <lineage>
        <taxon>Eukaryota</taxon>
        <taxon>Rhodophyta</taxon>
        <taxon>Florideophyceae</taxon>
        <taxon>Rhodymeniophycidae</taxon>
        <taxon>Gigartinales</taxon>
        <taxon>Caulacanthaceae</taxon>
        <taxon>Caulacanthus</taxon>
    </lineage>
</organism>
<dbReference type="InterPro" id="IPR018495">
    <property type="entry name" value="Succ_DH_cyt_bsu_CS"/>
</dbReference>
<evidence type="ECO:0000256" key="1">
    <source>
        <dbReference type="ARBA" id="ARBA00004141"/>
    </source>
</evidence>
<feature type="transmembrane region" description="Helical" evidence="9">
    <location>
        <begin position="35"/>
        <end position="58"/>
    </location>
</feature>
<feature type="binding site" description="axial binding residue" evidence="8">
    <location>
        <position position="91"/>
    </location>
    <ligand>
        <name>heme</name>
        <dbReference type="ChEBI" id="CHEBI:30413"/>
        <note>ligand shared with second transmembrane subunit</note>
    </ligand>
    <ligandPart>
        <name>Fe</name>
        <dbReference type="ChEBI" id="CHEBI:18248"/>
    </ligandPart>
</feature>
<dbReference type="GO" id="GO:0009055">
    <property type="term" value="F:electron transfer activity"/>
    <property type="evidence" value="ECO:0007669"/>
    <property type="project" value="InterPro"/>
</dbReference>
<evidence type="ECO:0000256" key="3">
    <source>
        <dbReference type="ARBA" id="ARBA00022692"/>
    </source>
</evidence>
<dbReference type="InterPro" id="IPR034804">
    <property type="entry name" value="SQR/QFR_C/D"/>
</dbReference>
<dbReference type="PANTHER" id="PTHR10978">
    <property type="entry name" value="SUCCINATE DEHYDROGENASE CYTOCHROME B560 SUBUNIT"/>
    <property type="match status" value="1"/>
</dbReference>
<evidence type="ECO:0000256" key="2">
    <source>
        <dbReference type="ARBA" id="ARBA00022617"/>
    </source>
</evidence>
<evidence type="ECO:0000256" key="5">
    <source>
        <dbReference type="ARBA" id="ARBA00022989"/>
    </source>
</evidence>
<dbReference type="GO" id="GO:0005739">
    <property type="term" value="C:mitochondrion"/>
    <property type="evidence" value="ECO:0007669"/>
    <property type="project" value="GOC"/>
</dbReference>
<evidence type="ECO:0000256" key="6">
    <source>
        <dbReference type="ARBA" id="ARBA00023004"/>
    </source>
</evidence>
<evidence type="ECO:0000313" key="10">
    <source>
        <dbReference type="EMBL" id="QIZ74778.1"/>
    </source>
</evidence>
<gene>
    <name evidence="10" type="primary">sdh3</name>
</gene>
<dbReference type="GO" id="GO:0046872">
    <property type="term" value="F:metal ion binding"/>
    <property type="evidence" value="ECO:0007669"/>
    <property type="project" value="UniProtKB-KW"/>
</dbReference>
<dbReference type="PIRSF" id="PIRSF000178">
    <property type="entry name" value="SDH_cyt_b560"/>
    <property type="match status" value="1"/>
</dbReference>
<evidence type="ECO:0000256" key="9">
    <source>
        <dbReference type="SAM" id="Phobius"/>
    </source>
</evidence>
<dbReference type="GeneID" id="54615794"/>
<keyword evidence="6 8" id="KW-0408">Iron</keyword>
<dbReference type="EMBL" id="MT193839">
    <property type="protein sequence ID" value="QIZ74778.1"/>
    <property type="molecule type" value="Genomic_DNA"/>
</dbReference>
<dbReference type="AlphaFoldDB" id="A0A6H1U7A9"/>
<evidence type="ECO:0000256" key="8">
    <source>
        <dbReference type="PIRSR" id="PIRSR000178-1"/>
    </source>
</evidence>
<reference evidence="10" key="1">
    <citation type="submission" date="2020-03" db="EMBL/GenBank/DDBJ databases">
        <title>Complete organellar genome analysis of the invasive marine red alga Caulacanthus okamurae (Caulacanthaceae, Rhodophyta) from Moss Landing, California, USA.</title>
        <authorList>
            <person name="Hughey J.R."/>
        </authorList>
    </citation>
    <scope>NUCLEOTIDE SEQUENCE</scope>
</reference>
<geneLocation type="mitochondrion" evidence="10"/>
<dbReference type="RefSeq" id="YP_009774161.1">
    <property type="nucleotide sequence ID" value="NC_047435.1"/>
</dbReference>
<dbReference type="NCBIfam" id="TIGR02970">
    <property type="entry name" value="succ_dehyd_cytB"/>
    <property type="match status" value="1"/>
</dbReference>
<dbReference type="GO" id="GO:0006121">
    <property type="term" value="P:mitochondrial electron transport, succinate to ubiquinone"/>
    <property type="evidence" value="ECO:0007669"/>
    <property type="project" value="TreeGrafter"/>
</dbReference>
<keyword evidence="3 9" id="KW-0812">Transmembrane</keyword>
<keyword evidence="5 9" id="KW-1133">Transmembrane helix</keyword>
<dbReference type="Gene3D" id="1.20.1300.10">
    <property type="entry name" value="Fumarate reductase/succinate dehydrogenase, transmembrane subunit"/>
    <property type="match status" value="1"/>
</dbReference>
<feature type="transmembrane region" description="Helical" evidence="9">
    <location>
        <begin position="112"/>
        <end position="129"/>
    </location>
</feature>
<accession>A0A6H1U7A9</accession>
<dbReference type="InterPro" id="IPR014314">
    <property type="entry name" value="Succ_DH_cytb556"/>
</dbReference>
<keyword evidence="7 9" id="KW-0472">Membrane</keyword>
<comment type="cofactor">
    <cofactor evidence="8">
        <name>heme</name>
        <dbReference type="ChEBI" id="CHEBI:30413"/>
    </cofactor>
    <text evidence="8">The heme is bound between the two transmembrane subunits.</text>
</comment>
<sequence length="131" mass="15178">MKKNLRFLNRPVSPHLFIYNPQISSLGSIWHRISAIVLILIVVLLTLVIEVVMLNSYTSSYSIFFITSVVQLSSWPNLFLYKFILLFLAYHGMNGFRYIINDLNFLSNTSKFISSFNIIIVLIFLILTLNI</sequence>
<dbReference type="Pfam" id="PF01127">
    <property type="entry name" value="Sdh_cyt"/>
    <property type="match status" value="1"/>
</dbReference>
<name>A0A6H1U7A9_9FLOR</name>
<evidence type="ECO:0000256" key="7">
    <source>
        <dbReference type="ARBA" id="ARBA00023136"/>
    </source>
</evidence>
<comment type="subcellular location">
    <subcellularLocation>
        <location evidence="1">Membrane</location>
        <topology evidence="1">Multi-pass membrane protein</topology>
    </subcellularLocation>
</comment>
<dbReference type="SUPFAM" id="SSF81343">
    <property type="entry name" value="Fumarate reductase respiratory complex transmembrane subunits"/>
    <property type="match status" value="1"/>
</dbReference>